<protein>
    <submittedName>
        <fullName evidence="2">Uncharacterized protein</fullName>
    </submittedName>
</protein>
<keyword evidence="3" id="KW-1185">Reference proteome</keyword>
<feature type="region of interest" description="Disordered" evidence="1">
    <location>
        <begin position="35"/>
        <end position="71"/>
    </location>
</feature>
<dbReference type="RefSeq" id="WP_209243173.1">
    <property type="nucleotide sequence ID" value="NZ_JADKMA010000235.1"/>
</dbReference>
<comment type="caution">
    <text evidence="2">The sequence shown here is derived from an EMBL/GenBank/DDBJ whole genome shotgun (WGS) entry which is preliminary data.</text>
</comment>
<dbReference type="InterPro" id="IPR046609">
    <property type="entry name" value="DUF6668"/>
</dbReference>
<evidence type="ECO:0000313" key="3">
    <source>
        <dbReference type="Proteomes" id="UP001519064"/>
    </source>
</evidence>
<reference evidence="2 3" key="1">
    <citation type="submission" date="2020-11" db="EMBL/GenBank/DDBJ databases">
        <title>Streptomyces spirodelae sp. nov., isolated from duckweed.</title>
        <authorList>
            <person name="Saimee Y."/>
            <person name="Duangmal K."/>
        </authorList>
    </citation>
    <scope>NUCLEOTIDE SEQUENCE [LARGE SCALE GENOMIC DNA]</scope>
    <source>
        <strain evidence="2 3">S16-07</strain>
    </source>
</reference>
<accession>A0ABS3XKM5</accession>
<dbReference type="Pfam" id="PF20373">
    <property type="entry name" value="DUF6668"/>
    <property type="match status" value="1"/>
</dbReference>
<proteinExistence type="predicted"/>
<evidence type="ECO:0000256" key="1">
    <source>
        <dbReference type="SAM" id="MobiDB-lite"/>
    </source>
</evidence>
<sequence length="208" mass="21640">MSVPPTVSAGPQIWVRGPTAVQRIALHGYAAHGRPAVTAEPPAPARPAQPYPELGEPPRGGGGPVSWVGAHGGAGASTLAEVVGGHDMGRGWPDPARGEPGEVLLVARTHGTGLRAAGRALEALQRGEHPAGVELLAVVLVADGPGHLPLHLGQRVRVLRSAADVVRVPWIPEWRGEKRTGPTPKVVRELAALAGTEPEKPGKRERTR</sequence>
<gene>
    <name evidence="2" type="ORF">ITI46_30580</name>
</gene>
<dbReference type="EMBL" id="JADKMA010000235">
    <property type="protein sequence ID" value="MBO8195960.1"/>
    <property type="molecule type" value="Genomic_DNA"/>
</dbReference>
<dbReference type="Proteomes" id="UP001519064">
    <property type="component" value="Unassembled WGS sequence"/>
</dbReference>
<organism evidence="2 3">
    <name type="scientific">Streptomyces oryzae</name>
    <dbReference type="NCBI Taxonomy" id="1434886"/>
    <lineage>
        <taxon>Bacteria</taxon>
        <taxon>Bacillati</taxon>
        <taxon>Actinomycetota</taxon>
        <taxon>Actinomycetes</taxon>
        <taxon>Kitasatosporales</taxon>
        <taxon>Streptomycetaceae</taxon>
        <taxon>Streptomyces</taxon>
    </lineage>
</organism>
<feature type="compositionally biased region" description="Pro residues" evidence="1">
    <location>
        <begin position="41"/>
        <end position="50"/>
    </location>
</feature>
<feature type="compositionally biased region" description="Gly residues" evidence="1">
    <location>
        <begin position="58"/>
        <end position="71"/>
    </location>
</feature>
<evidence type="ECO:0000313" key="2">
    <source>
        <dbReference type="EMBL" id="MBO8195960.1"/>
    </source>
</evidence>
<name>A0ABS3XKM5_9ACTN</name>